<dbReference type="PANTHER" id="PTHR30385">
    <property type="entry name" value="SIGMA FACTOR F FLAGELLAR"/>
    <property type="match status" value="1"/>
</dbReference>
<reference evidence="9 10" key="1">
    <citation type="journal article" date="2018" name="Int. J. Syst. Evol. Microbiol.">
        <title>Parvibium lacunae gen. nov., sp. nov., a new member of the family Alcaligenaceae isolated from a freshwater pond.</title>
        <authorList>
            <person name="Chen W.M."/>
            <person name="Xie P.B."/>
            <person name="Hsu M.Y."/>
            <person name="Sheu S.Y."/>
        </authorList>
    </citation>
    <scope>NUCLEOTIDE SEQUENCE [LARGE SCALE GENOMIC DNA]</scope>
    <source>
        <strain evidence="9 10">KMB9</strain>
    </source>
</reference>
<dbReference type="Gene3D" id="1.20.140.160">
    <property type="match status" value="1"/>
</dbReference>
<comment type="subcellular location">
    <subcellularLocation>
        <location evidence="6">Cytoplasm</location>
    </subcellularLocation>
</comment>
<dbReference type="CDD" id="cd06171">
    <property type="entry name" value="Sigma70_r4"/>
    <property type="match status" value="1"/>
</dbReference>
<dbReference type="GO" id="GO:0003899">
    <property type="term" value="F:DNA-directed RNA polymerase activity"/>
    <property type="evidence" value="ECO:0007669"/>
    <property type="project" value="InterPro"/>
</dbReference>
<name>A0A368L3Q0_9BURK</name>
<dbReference type="PRINTS" id="PR00046">
    <property type="entry name" value="SIGMA70FCT"/>
</dbReference>
<dbReference type="InterPro" id="IPR000943">
    <property type="entry name" value="RNA_pol_sigma70"/>
</dbReference>
<dbReference type="HAMAP" id="MF_00962">
    <property type="entry name" value="Sigma70_FliA"/>
    <property type="match status" value="1"/>
</dbReference>
<dbReference type="EMBL" id="QPGB01000002">
    <property type="protein sequence ID" value="RCS58207.1"/>
    <property type="molecule type" value="Genomic_DNA"/>
</dbReference>
<feature type="domain" description="RNA polymerase sigma-70" evidence="8">
    <location>
        <begin position="210"/>
        <end position="236"/>
    </location>
</feature>
<dbReference type="PIRSF" id="PIRSF000770">
    <property type="entry name" value="RNA_pol_sigma-SigE/K"/>
    <property type="match status" value="1"/>
</dbReference>
<dbReference type="RefSeq" id="WP_114402291.1">
    <property type="nucleotide sequence ID" value="NZ_QPGB01000002.1"/>
</dbReference>
<evidence type="ECO:0000256" key="2">
    <source>
        <dbReference type="ARBA" id="ARBA00023015"/>
    </source>
</evidence>
<dbReference type="SUPFAM" id="SSF88659">
    <property type="entry name" value="Sigma3 and sigma4 domains of RNA polymerase sigma factors"/>
    <property type="match status" value="2"/>
</dbReference>
<evidence type="ECO:0000259" key="8">
    <source>
        <dbReference type="PROSITE" id="PS00716"/>
    </source>
</evidence>
<dbReference type="OrthoDB" id="9799825at2"/>
<dbReference type="PROSITE" id="PS00715">
    <property type="entry name" value="SIGMA70_1"/>
    <property type="match status" value="1"/>
</dbReference>
<keyword evidence="1 6" id="KW-0963">Cytoplasm</keyword>
<comment type="caution">
    <text evidence="6">Lacks conserved residue(s) required for the propagation of feature annotation.</text>
</comment>
<dbReference type="InterPro" id="IPR007630">
    <property type="entry name" value="RNA_pol_sigma70_r4"/>
</dbReference>
<evidence type="ECO:0000256" key="4">
    <source>
        <dbReference type="ARBA" id="ARBA00023125"/>
    </source>
</evidence>
<feature type="domain" description="RNA polymerase sigma-70" evidence="7">
    <location>
        <begin position="46"/>
        <end position="59"/>
    </location>
</feature>
<feature type="region of interest" description="Sigma-70 factor domain-4" evidence="6">
    <location>
        <begin position="189"/>
        <end position="237"/>
    </location>
</feature>
<evidence type="ECO:0000256" key="1">
    <source>
        <dbReference type="ARBA" id="ARBA00022490"/>
    </source>
</evidence>
<dbReference type="GO" id="GO:0003677">
    <property type="term" value="F:DNA binding"/>
    <property type="evidence" value="ECO:0007669"/>
    <property type="project" value="UniProtKB-UniRule"/>
</dbReference>
<comment type="function">
    <text evidence="6">Sigma factors are initiation factors that promote the attachment of RNA polymerase to specific initiation sites and are then released. This sigma factor controls the expression of flagella-related genes.</text>
</comment>
<evidence type="ECO:0000256" key="6">
    <source>
        <dbReference type="HAMAP-Rule" id="MF_00962"/>
    </source>
</evidence>
<evidence type="ECO:0000313" key="10">
    <source>
        <dbReference type="Proteomes" id="UP000252357"/>
    </source>
</evidence>
<sequence length="245" mass="28163">MVKTANLYNATGKLDRDQYVEQYAPLVKRMAHHMLAKLPASVQLDDLIQAGLIGLMDAVSRFEEGQGAQFETYATQRIRGAMLDELRSGDWLPRGLRKTQRTIENAMQRLEHRLGRIPNEGEMAKELGVKLEEYQEMLQSARGYQLIYFDQNDDDDGSDPFLDRNIADEDSNPIDILGDERFRGAVIQAIENLPEREQMLMGLYYEQELNFREIAAILGVTESRVCQLHSQAIARMRVRLRDWQG</sequence>
<evidence type="ECO:0000259" key="7">
    <source>
        <dbReference type="PROSITE" id="PS00715"/>
    </source>
</evidence>
<evidence type="ECO:0000256" key="5">
    <source>
        <dbReference type="ARBA" id="ARBA00023163"/>
    </source>
</evidence>
<dbReference type="PANTHER" id="PTHR30385:SF7">
    <property type="entry name" value="RNA POLYMERASE SIGMA FACTOR FLIA"/>
    <property type="match status" value="1"/>
</dbReference>
<feature type="region of interest" description="Sigma-70 factor domain-2" evidence="6">
    <location>
        <begin position="19"/>
        <end position="91"/>
    </location>
</feature>
<dbReference type="InterPro" id="IPR013325">
    <property type="entry name" value="RNA_pol_sigma_r2"/>
</dbReference>
<dbReference type="InterPro" id="IPR012845">
    <property type="entry name" value="RNA_pol_sigma_FliA_WhiG"/>
</dbReference>
<keyword evidence="2 6" id="KW-0805">Transcription regulation</keyword>
<dbReference type="Gene3D" id="1.10.1740.10">
    <property type="match status" value="1"/>
</dbReference>
<dbReference type="GO" id="GO:0006352">
    <property type="term" value="P:DNA-templated transcription initiation"/>
    <property type="evidence" value="ECO:0007669"/>
    <property type="project" value="UniProtKB-UniRule"/>
</dbReference>
<dbReference type="InterPro" id="IPR007627">
    <property type="entry name" value="RNA_pol_sigma70_r2"/>
</dbReference>
<dbReference type="NCBIfam" id="TIGR02479">
    <property type="entry name" value="FliA_WhiG"/>
    <property type="match status" value="1"/>
</dbReference>
<keyword evidence="5 6" id="KW-0804">Transcription</keyword>
<dbReference type="Proteomes" id="UP000252357">
    <property type="component" value="Unassembled WGS sequence"/>
</dbReference>
<proteinExistence type="inferred from homology"/>
<evidence type="ECO:0000256" key="3">
    <source>
        <dbReference type="ARBA" id="ARBA00023082"/>
    </source>
</evidence>
<feature type="short sequence motif" description="Interaction with polymerase core subunit RpoC" evidence="6">
    <location>
        <begin position="46"/>
        <end position="49"/>
    </location>
</feature>
<organism evidence="9 10">
    <name type="scientific">Parvibium lacunae</name>
    <dbReference type="NCBI Taxonomy" id="1888893"/>
    <lineage>
        <taxon>Bacteria</taxon>
        <taxon>Pseudomonadati</taxon>
        <taxon>Pseudomonadota</taxon>
        <taxon>Betaproteobacteria</taxon>
        <taxon>Burkholderiales</taxon>
        <taxon>Alcaligenaceae</taxon>
        <taxon>Parvibium</taxon>
    </lineage>
</organism>
<keyword evidence="4 6" id="KW-0238">DNA-binding</keyword>
<gene>
    <name evidence="6" type="primary">fliA</name>
    <name evidence="9" type="ORF">DU000_05115</name>
</gene>
<evidence type="ECO:0000313" key="9">
    <source>
        <dbReference type="EMBL" id="RCS58207.1"/>
    </source>
</evidence>
<dbReference type="InterPro" id="IPR007624">
    <property type="entry name" value="RNA_pol_sigma70_r3"/>
</dbReference>
<dbReference type="NCBIfam" id="TIGR02937">
    <property type="entry name" value="sigma70-ECF"/>
    <property type="match status" value="1"/>
</dbReference>
<dbReference type="FunFam" id="1.10.1740.10:FF:000002">
    <property type="entry name" value="RNA polymerase sigma factor FliA"/>
    <property type="match status" value="1"/>
</dbReference>
<dbReference type="PROSITE" id="PS00716">
    <property type="entry name" value="SIGMA70_2"/>
    <property type="match status" value="1"/>
</dbReference>
<dbReference type="NCBIfam" id="NF005413">
    <property type="entry name" value="PRK06986.1"/>
    <property type="match status" value="1"/>
</dbReference>
<dbReference type="Pfam" id="PF04542">
    <property type="entry name" value="Sigma70_r2"/>
    <property type="match status" value="1"/>
</dbReference>
<protein>
    <recommendedName>
        <fullName evidence="6">RNA polymerase sigma factor FliA</fullName>
    </recommendedName>
    <alternativeName>
        <fullName evidence="6">RNA polymerase sigma factor for flagellar operon</fullName>
    </alternativeName>
    <alternativeName>
        <fullName evidence="6">Sigma F</fullName>
    </alternativeName>
    <alternativeName>
        <fullName evidence="6">Sigma-28</fullName>
    </alternativeName>
</protein>
<accession>A0A368L3Q0</accession>
<keyword evidence="10" id="KW-1185">Reference proteome</keyword>
<dbReference type="Pfam" id="PF04539">
    <property type="entry name" value="Sigma70_r3"/>
    <property type="match status" value="1"/>
</dbReference>
<comment type="similarity">
    <text evidence="6">Belongs to the sigma-70 factor family. FliA subfamily.</text>
</comment>
<dbReference type="GO" id="GO:0005737">
    <property type="term" value="C:cytoplasm"/>
    <property type="evidence" value="ECO:0007669"/>
    <property type="project" value="UniProtKB-SubCell"/>
</dbReference>
<feature type="DNA-binding region" description="H-T-H motif" evidence="6">
    <location>
        <begin position="211"/>
        <end position="230"/>
    </location>
</feature>
<dbReference type="InterPro" id="IPR014284">
    <property type="entry name" value="RNA_pol_sigma-70_dom"/>
</dbReference>
<dbReference type="GO" id="GO:0016987">
    <property type="term" value="F:sigma factor activity"/>
    <property type="evidence" value="ECO:0007669"/>
    <property type="project" value="UniProtKB-UniRule"/>
</dbReference>
<dbReference type="SUPFAM" id="SSF88946">
    <property type="entry name" value="Sigma2 domain of RNA polymerase sigma factors"/>
    <property type="match status" value="1"/>
</dbReference>
<dbReference type="InterPro" id="IPR028617">
    <property type="entry name" value="Sigma70_FliA"/>
</dbReference>
<keyword evidence="3 6" id="KW-0731">Sigma factor</keyword>
<dbReference type="InterPro" id="IPR013324">
    <property type="entry name" value="RNA_pol_sigma_r3/r4-like"/>
</dbReference>
<dbReference type="AlphaFoldDB" id="A0A368L3Q0"/>
<dbReference type="Pfam" id="PF04545">
    <property type="entry name" value="Sigma70_r4"/>
    <property type="match status" value="1"/>
</dbReference>
<comment type="caution">
    <text evidence="9">The sequence shown here is derived from an EMBL/GenBank/DDBJ whole genome shotgun (WGS) entry which is preliminary data.</text>
</comment>